<dbReference type="Proteomes" id="UP000790787">
    <property type="component" value="Chromosome 22"/>
</dbReference>
<evidence type="ECO:0000313" key="2">
    <source>
        <dbReference type="RefSeq" id="XP_075098963.1"/>
    </source>
</evidence>
<keyword evidence="1" id="KW-1185">Reference proteome</keyword>
<name>A0AC58TP04_TOBAC</name>
<gene>
    <name evidence="2" type="primary">LOC142175861</name>
</gene>
<reference evidence="2" key="2">
    <citation type="submission" date="2025-08" db="UniProtKB">
        <authorList>
            <consortium name="RefSeq"/>
        </authorList>
    </citation>
    <scope>IDENTIFICATION</scope>
    <source>
        <tissue evidence="2">Leaf</tissue>
    </source>
</reference>
<organism evidence="1 2">
    <name type="scientific">Nicotiana tabacum</name>
    <name type="common">Common tobacco</name>
    <dbReference type="NCBI Taxonomy" id="4097"/>
    <lineage>
        <taxon>Eukaryota</taxon>
        <taxon>Viridiplantae</taxon>
        <taxon>Streptophyta</taxon>
        <taxon>Embryophyta</taxon>
        <taxon>Tracheophyta</taxon>
        <taxon>Spermatophyta</taxon>
        <taxon>Magnoliopsida</taxon>
        <taxon>eudicotyledons</taxon>
        <taxon>Gunneridae</taxon>
        <taxon>Pentapetalae</taxon>
        <taxon>asterids</taxon>
        <taxon>lamiids</taxon>
        <taxon>Solanales</taxon>
        <taxon>Solanaceae</taxon>
        <taxon>Nicotianoideae</taxon>
        <taxon>Nicotianeae</taxon>
        <taxon>Nicotiana</taxon>
    </lineage>
</organism>
<sequence length="150" mass="16994">MGFSEHFINMVWNLMSNNWYSVLVNGQSSGFFKSTRGVKQGDLLSLALFILSAECWGNYEKISGQMINKDKSSYYMHSKVANGLFQAVGAITGFARAKFPFTYIGCPIFYTRRRKDYYEDLIKKVKAKLHSWKGKLLSFGGKATLISSVL</sequence>
<dbReference type="RefSeq" id="XP_075098963.1">
    <property type="nucleotide sequence ID" value="XM_075242862.1"/>
</dbReference>
<reference evidence="1" key="1">
    <citation type="journal article" date="2014" name="Nat. Commun.">
        <title>The tobacco genome sequence and its comparison with those of tomato and potato.</title>
        <authorList>
            <person name="Sierro N."/>
            <person name="Battey J.N."/>
            <person name="Ouadi S."/>
            <person name="Bakaher N."/>
            <person name="Bovet L."/>
            <person name="Willig A."/>
            <person name="Goepfert S."/>
            <person name="Peitsch M.C."/>
            <person name="Ivanov N.V."/>
        </authorList>
    </citation>
    <scope>NUCLEOTIDE SEQUENCE [LARGE SCALE GENOMIC DNA]</scope>
</reference>
<accession>A0AC58TP04</accession>
<proteinExistence type="predicted"/>
<protein>
    <submittedName>
        <fullName evidence="2">Uncharacterized protein LOC142175861</fullName>
    </submittedName>
</protein>
<evidence type="ECO:0000313" key="1">
    <source>
        <dbReference type="Proteomes" id="UP000790787"/>
    </source>
</evidence>